<dbReference type="Pfam" id="PF01261">
    <property type="entry name" value="AP_endonuc_2"/>
    <property type="match status" value="1"/>
</dbReference>
<dbReference type="InterPro" id="IPR026040">
    <property type="entry name" value="HyI-like"/>
</dbReference>
<evidence type="ECO:0000259" key="4">
    <source>
        <dbReference type="Pfam" id="PF01261"/>
    </source>
</evidence>
<dbReference type="PANTHER" id="PTHR43489">
    <property type="entry name" value="ISOMERASE"/>
    <property type="match status" value="1"/>
</dbReference>
<evidence type="ECO:0000256" key="2">
    <source>
        <dbReference type="PIRNR" id="PIRNR006241"/>
    </source>
</evidence>
<evidence type="ECO:0000313" key="6">
    <source>
        <dbReference type="Proteomes" id="UP000196138"/>
    </source>
</evidence>
<dbReference type="GO" id="GO:0046487">
    <property type="term" value="P:glyoxylate metabolic process"/>
    <property type="evidence" value="ECO:0007669"/>
    <property type="project" value="TreeGrafter"/>
</dbReference>
<dbReference type="InterPro" id="IPR050417">
    <property type="entry name" value="Sugar_Epim/Isomerase"/>
</dbReference>
<name>A0A1Y0EIA6_9BURK</name>
<dbReference type="EMBL" id="CP021455">
    <property type="protein sequence ID" value="ARU03324.1"/>
    <property type="molecule type" value="Genomic_DNA"/>
</dbReference>
<dbReference type="RefSeq" id="WP_087275672.1">
    <property type="nucleotide sequence ID" value="NZ_CP021455.1"/>
</dbReference>
<keyword evidence="1 2" id="KW-0413">Isomerase</keyword>
<organism evidence="5 6">
    <name type="scientific">Comamonas serinivorans</name>
    <dbReference type="NCBI Taxonomy" id="1082851"/>
    <lineage>
        <taxon>Bacteria</taxon>
        <taxon>Pseudomonadati</taxon>
        <taxon>Pseudomonadota</taxon>
        <taxon>Betaproteobacteria</taxon>
        <taxon>Burkholderiales</taxon>
        <taxon>Comamonadaceae</taxon>
        <taxon>Comamonas</taxon>
    </lineage>
</organism>
<gene>
    <name evidence="5" type="ORF">CCO03_00235</name>
</gene>
<dbReference type="InterPro" id="IPR013022">
    <property type="entry name" value="Xyl_isomerase-like_TIM-brl"/>
</dbReference>
<dbReference type="SUPFAM" id="SSF51658">
    <property type="entry name" value="Xylose isomerase-like"/>
    <property type="match status" value="1"/>
</dbReference>
<protein>
    <submittedName>
        <fullName evidence="5">Hydroxypyruvate isomerase</fullName>
    </submittedName>
</protein>
<comment type="similarity">
    <text evidence="2">Belongs to the hyi family.</text>
</comment>
<dbReference type="KEGG" id="cser:CCO03_00235"/>
<feature type="domain" description="Xylose isomerase-like TIM barrel" evidence="4">
    <location>
        <begin position="21"/>
        <end position="280"/>
    </location>
</feature>
<dbReference type="GO" id="GO:0008903">
    <property type="term" value="F:hydroxypyruvate isomerase activity"/>
    <property type="evidence" value="ECO:0007669"/>
    <property type="project" value="TreeGrafter"/>
</dbReference>
<dbReference type="PIRSF" id="PIRSF006241">
    <property type="entry name" value="HyI"/>
    <property type="match status" value="1"/>
</dbReference>
<evidence type="ECO:0000256" key="1">
    <source>
        <dbReference type="ARBA" id="ARBA00023235"/>
    </source>
</evidence>
<accession>A0A1Y0EIA6</accession>
<dbReference type="OrthoDB" id="9786584at2"/>
<dbReference type="InterPro" id="IPR036237">
    <property type="entry name" value="Xyl_isomerase-like_sf"/>
</dbReference>
<keyword evidence="6" id="KW-1185">Reference proteome</keyword>
<dbReference type="AlphaFoldDB" id="A0A1Y0EIA6"/>
<evidence type="ECO:0000313" key="5">
    <source>
        <dbReference type="EMBL" id="ARU03324.1"/>
    </source>
</evidence>
<dbReference type="Proteomes" id="UP000196138">
    <property type="component" value="Chromosome"/>
</dbReference>
<dbReference type="PANTHER" id="PTHR43489:SF6">
    <property type="entry name" value="HYDROXYPYRUVATE ISOMERASE-RELATED"/>
    <property type="match status" value="1"/>
</dbReference>
<keyword evidence="5" id="KW-0670">Pyruvate</keyword>
<sequence>MPKFAANLSTLYPELPFLDRIAAAAADGFDAVECQLPYDWPAEVLAERLAAAGLPLVLFNAPPAGTDAASIARAWADGARGLAALATPSSGREAEFQAGIALALHYAQVLRCPRIHVMSGLLPSDQPNTPHDTWVHNLRWAADRAAPLGIDLLIEPINGKRDMPGYALQHQASAHALIEAVNRPNLRLQLDLYHCQIMDGDLAHHLQHAAARNHLGHVQIAGVPSRHEPDVGEVNFAHLLQLLDALGPEVRWSGYVGAEYRPARGAVPQGTHDGLGWLRAARSAPSAPLAAR</sequence>
<feature type="active site" description="Proton donor/acceptor" evidence="3">
    <location>
        <position position="155"/>
    </location>
</feature>
<reference evidence="5 6" key="1">
    <citation type="submission" date="2017-05" db="EMBL/GenBank/DDBJ databases">
        <authorList>
            <person name="Song R."/>
            <person name="Chenine A.L."/>
            <person name="Ruprecht R.M."/>
        </authorList>
    </citation>
    <scope>NUCLEOTIDE SEQUENCE [LARGE SCALE GENOMIC DNA]</scope>
    <source>
        <strain evidence="5 6">DSM 26136</strain>
    </source>
</reference>
<feature type="active site" description="Proton donor/acceptor" evidence="3">
    <location>
        <position position="259"/>
    </location>
</feature>
<proteinExistence type="inferred from homology"/>
<evidence type="ECO:0000256" key="3">
    <source>
        <dbReference type="PIRSR" id="PIRSR006241-50"/>
    </source>
</evidence>
<dbReference type="Gene3D" id="3.20.20.150">
    <property type="entry name" value="Divalent-metal-dependent TIM barrel enzymes"/>
    <property type="match status" value="1"/>
</dbReference>